<organism evidence="4 5">
    <name type="scientific">Grus japonensis</name>
    <name type="common">Japanese crane</name>
    <name type="synonym">Red-crowned crane</name>
    <dbReference type="NCBI Taxonomy" id="30415"/>
    <lineage>
        <taxon>Eukaryota</taxon>
        <taxon>Metazoa</taxon>
        <taxon>Chordata</taxon>
        <taxon>Craniata</taxon>
        <taxon>Vertebrata</taxon>
        <taxon>Euteleostomi</taxon>
        <taxon>Archelosauria</taxon>
        <taxon>Archosauria</taxon>
        <taxon>Dinosauria</taxon>
        <taxon>Saurischia</taxon>
        <taxon>Theropoda</taxon>
        <taxon>Coelurosauria</taxon>
        <taxon>Aves</taxon>
        <taxon>Neognathae</taxon>
        <taxon>Neoaves</taxon>
        <taxon>Gruiformes</taxon>
        <taxon>Gruidae</taxon>
        <taxon>Grus</taxon>
    </lineage>
</organism>
<dbReference type="Pfam" id="PF17921">
    <property type="entry name" value="Integrase_H2C2"/>
    <property type="match status" value="1"/>
</dbReference>
<dbReference type="Pfam" id="PF17919">
    <property type="entry name" value="RT_RNaseH_2"/>
    <property type="match status" value="1"/>
</dbReference>
<dbReference type="PANTHER" id="PTHR37984">
    <property type="entry name" value="PROTEIN CBG26694"/>
    <property type="match status" value="1"/>
</dbReference>
<dbReference type="Proteomes" id="UP001623348">
    <property type="component" value="Unassembled WGS sequence"/>
</dbReference>
<dbReference type="InterPro" id="IPR041577">
    <property type="entry name" value="RT_RNaseH_2"/>
</dbReference>
<dbReference type="Gene3D" id="3.30.70.270">
    <property type="match status" value="1"/>
</dbReference>
<keyword evidence="5" id="KW-1185">Reference proteome</keyword>
<dbReference type="GO" id="GO:0003824">
    <property type="term" value="F:catalytic activity"/>
    <property type="evidence" value="ECO:0007669"/>
    <property type="project" value="UniProtKB-KW"/>
</dbReference>
<dbReference type="GO" id="GO:0006259">
    <property type="term" value="P:DNA metabolic process"/>
    <property type="evidence" value="ECO:0007669"/>
    <property type="project" value="UniProtKB-ARBA"/>
</dbReference>
<dbReference type="InterPro" id="IPR036397">
    <property type="entry name" value="RNaseH_sf"/>
</dbReference>
<evidence type="ECO:0000256" key="2">
    <source>
        <dbReference type="ARBA" id="ARBA00039658"/>
    </source>
</evidence>
<gene>
    <name evidence="4" type="ORF">GRJ2_003456600</name>
</gene>
<dbReference type="InterPro" id="IPR041588">
    <property type="entry name" value="Integrase_H2C2"/>
</dbReference>
<dbReference type="InterPro" id="IPR043128">
    <property type="entry name" value="Rev_trsase/Diguanyl_cyclase"/>
</dbReference>
<feature type="domain" description="Integrase catalytic" evidence="3">
    <location>
        <begin position="382"/>
        <end position="484"/>
    </location>
</feature>
<proteinExistence type="predicted"/>
<dbReference type="InterPro" id="IPR043502">
    <property type="entry name" value="DNA/RNA_pol_sf"/>
</dbReference>
<dbReference type="SUPFAM" id="SSF53098">
    <property type="entry name" value="Ribonuclease H-like"/>
    <property type="match status" value="1"/>
</dbReference>
<keyword evidence="1" id="KW-0511">Multifunctional enzyme</keyword>
<comment type="caution">
    <text evidence="4">The sequence shown here is derived from an EMBL/GenBank/DDBJ whole genome shotgun (WGS) entry which is preliminary data.</text>
</comment>
<dbReference type="SUPFAM" id="SSF56672">
    <property type="entry name" value="DNA/RNA polymerases"/>
    <property type="match status" value="1"/>
</dbReference>
<dbReference type="PROSITE" id="PS50994">
    <property type="entry name" value="INTEGRASE"/>
    <property type="match status" value="1"/>
</dbReference>
<dbReference type="FunFam" id="3.30.70.270:FF:000020">
    <property type="entry name" value="Transposon Tf2-6 polyprotein-like Protein"/>
    <property type="match status" value="1"/>
</dbReference>
<dbReference type="Pfam" id="PF00665">
    <property type="entry name" value="rve"/>
    <property type="match status" value="1"/>
</dbReference>
<name>A0ABC9YIM1_GRUJA</name>
<evidence type="ECO:0000259" key="3">
    <source>
        <dbReference type="PROSITE" id="PS50994"/>
    </source>
</evidence>
<dbReference type="AlphaFoldDB" id="A0ABC9YIM1"/>
<dbReference type="Gene3D" id="3.30.420.10">
    <property type="entry name" value="Ribonuclease H-like superfamily/Ribonuclease H"/>
    <property type="match status" value="1"/>
</dbReference>
<evidence type="ECO:0000256" key="1">
    <source>
        <dbReference type="ARBA" id="ARBA00023268"/>
    </source>
</evidence>
<dbReference type="EMBL" id="BAAFJT010000321">
    <property type="protein sequence ID" value="GAB0209909.1"/>
    <property type="molecule type" value="Genomic_DNA"/>
</dbReference>
<dbReference type="InterPro" id="IPR050951">
    <property type="entry name" value="Retrovirus_Pol_polyprotein"/>
</dbReference>
<sequence>MDIINKIAAMSPPTNKKETQAFLAVVGFWRMHIPNYSLIVSPLYHITRKKNDFKWGPEQRQAFEQIKQEIVHAVALGPVRAGPDVKNVLYTAAGENGPTWSLWQKAPGETRGRPLGFWSRGYRGSEARYTPTEKEILAAYEGVRAASEVIGSEAQLLLAPRLPVLGWMFKERAPSTHHATNATWSKWAQIGSPNRPGILEVITDWPEGKDFGMSPEEEVTCAEEAPPYNKLTEDEKPYALFTDGSCRIVGKHRSSGSRATGSAEANPSGLAPLWQDIAARLEKLVVKVHHVDAHVPKSQATEEHQNNQQVEQAAKIEVAQVDLDWQHKGELFIARWAHDTSGHQGRDATYRWARDRGVDLSMDAISQVIHQCETCAASKQAKRVKPLWYGGRWLKYKYGEAWQIDYITLPQTRQGKRYVLTMVEATTGWLETYPVPHATAWNTILGLEKQVLWRHGTPERIESDNGTHFRNNLIDSWAKEHGIE</sequence>
<protein>
    <recommendedName>
        <fullName evidence="2">Gypsy retrotransposon integrase-like protein 1</fullName>
    </recommendedName>
</protein>
<accession>A0ABC9YIM1</accession>
<dbReference type="PANTHER" id="PTHR37984:SF5">
    <property type="entry name" value="PROTEIN NYNRIN-LIKE"/>
    <property type="match status" value="1"/>
</dbReference>
<evidence type="ECO:0000313" key="5">
    <source>
        <dbReference type="Proteomes" id="UP001623348"/>
    </source>
</evidence>
<reference evidence="4 5" key="1">
    <citation type="submission" date="2024-06" db="EMBL/GenBank/DDBJ databases">
        <title>The draft genome of Grus japonensis, version 3.</title>
        <authorList>
            <person name="Nabeshima K."/>
            <person name="Suzuki S."/>
            <person name="Onuma M."/>
        </authorList>
    </citation>
    <scope>NUCLEOTIDE SEQUENCE [LARGE SCALE GENOMIC DNA]</scope>
    <source>
        <strain evidence="4 5">451A</strain>
    </source>
</reference>
<evidence type="ECO:0000313" key="4">
    <source>
        <dbReference type="EMBL" id="GAB0209909.1"/>
    </source>
</evidence>
<dbReference type="InterPro" id="IPR001584">
    <property type="entry name" value="Integrase_cat-core"/>
</dbReference>
<dbReference type="InterPro" id="IPR012337">
    <property type="entry name" value="RNaseH-like_sf"/>
</dbReference>